<dbReference type="Proteomes" id="UP000465112">
    <property type="component" value="Chromosome 13"/>
</dbReference>
<keyword evidence="6" id="KW-0805">Transcription regulation</keyword>
<dbReference type="Pfam" id="PF05485">
    <property type="entry name" value="THAP"/>
    <property type="match status" value="1"/>
</dbReference>
<dbReference type="SMART" id="SM00980">
    <property type="entry name" value="THAP"/>
    <property type="match status" value="1"/>
</dbReference>
<evidence type="ECO:0008006" key="17">
    <source>
        <dbReference type="Google" id="ProtNLM"/>
    </source>
</evidence>
<gene>
    <name evidence="15" type="ORF">PFLUV_G00161410</name>
</gene>
<feature type="region of interest" description="Disordered" evidence="12">
    <location>
        <begin position="83"/>
        <end position="102"/>
    </location>
</feature>
<evidence type="ECO:0000256" key="4">
    <source>
        <dbReference type="ARBA" id="ARBA00022771"/>
    </source>
</evidence>
<dbReference type="PROSITE" id="PS50950">
    <property type="entry name" value="ZF_THAP"/>
    <property type="match status" value="1"/>
</dbReference>
<keyword evidence="16" id="KW-1185">Reference proteome</keyword>
<dbReference type="SMART" id="SM00692">
    <property type="entry name" value="DM3"/>
    <property type="match status" value="1"/>
</dbReference>
<keyword evidence="4 10" id="KW-0863">Zinc-finger</keyword>
<evidence type="ECO:0000256" key="9">
    <source>
        <dbReference type="ARBA" id="ARBA00023242"/>
    </source>
</evidence>
<dbReference type="InterPro" id="IPR013087">
    <property type="entry name" value="Znf_C2H2_type"/>
</dbReference>
<evidence type="ECO:0000256" key="3">
    <source>
        <dbReference type="ARBA" id="ARBA00022737"/>
    </source>
</evidence>
<dbReference type="PANTHER" id="PTHR31751">
    <property type="entry name" value="SI:CH211-108C17.2-RELATED-RELATED"/>
    <property type="match status" value="1"/>
</dbReference>
<feature type="domain" description="C2H2-type" evidence="13">
    <location>
        <begin position="175"/>
        <end position="202"/>
    </location>
</feature>
<dbReference type="InterPro" id="IPR036236">
    <property type="entry name" value="Znf_C2H2_sf"/>
</dbReference>
<dbReference type="EMBL" id="VHII01000013">
    <property type="protein sequence ID" value="KAF1382144.1"/>
    <property type="molecule type" value="Genomic_DNA"/>
</dbReference>
<protein>
    <recommendedName>
        <fullName evidence="17">C2H2-type domain-containing protein</fullName>
    </recommendedName>
</protein>
<keyword evidence="3" id="KW-0677">Repeat</keyword>
<feature type="region of interest" description="Disordered" evidence="12">
    <location>
        <begin position="369"/>
        <end position="390"/>
    </location>
</feature>
<dbReference type="SMART" id="SM00355">
    <property type="entry name" value="ZnF_C2H2"/>
    <property type="match status" value="1"/>
</dbReference>
<evidence type="ECO:0000256" key="12">
    <source>
        <dbReference type="SAM" id="MobiDB-lite"/>
    </source>
</evidence>
<dbReference type="GO" id="GO:0008270">
    <property type="term" value="F:zinc ion binding"/>
    <property type="evidence" value="ECO:0007669"/>
    <property type="project" value="UniProtKB-KW"/>
</dbReference>
<evidence type="ECO:0000313" key="16">
    <source>
        <dbReference type="Proteomes" id="UP000465112"/>
    </source>
</evidence>
<evidence type="ECO:0000256" key="2">
    <source>
        <dbReference type="ARBA" id="ARBA00022723"/>
    </source>
</evidence>
<keyword evidence="5" id="KW-0862">Zinc</keyword>
<dbReference type="FunFam" id="3.30.160.60:FF:000322">
    <property type="entry name" value="GDNF-inducible zinc finger protein 1"/>
    <property type="match status" value="1"/>
</dbReference>
<dbReference type="GO" id="GO:0005634">
    <property type="term" value="C:nucleus"/>
    <property type="evidence" value="ECO:0007669"/>
    <property type="project" value="UniProtKB-SubCell"/>
</dbReference>
<evidence type="ECO:0000256" key="6">
    <source>
        <dbReference type="ARBA" id="ARBA00023015"/>
    </source>
</evidence>
<feature type="domain" description="THAP-type" evidence="14">
    <location>
        <begin position="254"/>
        <end position="337"/>
    </location>
</feature>
<feature type="region of interest" description="Disordered" evidence="12">
    <location>
        <begin position="410"/>
        <end position="476"/>
    </location>
</feature>
<keyword evidence="2" id="KW-0479">Metal-binding</keyword>
<dbReference type="PANTHER" id="PTHR31751:SF44">
    <property type="entry name" value="SI:CH211-211K8.4-RELATED"/>
    <property type="match status" value="1"/>
</dbReference>
<evidence type="ECO:0000256" key="5">
    <source>
        <dbReference type="ARBA" id="ARBA00022833"/>
    </source>
</evidence>
<dbReference type="Gene3D" id="3.30.160.60">
    <property type="entry name" value="Classic Zinc Finger"/>
    <property type="match status" value="2"/>
</dbReference>
<comment type="subcellular location">
    <subcellularLocation>
        <location evidence="1">Nucleus</location>
    </subcellularLocation>
</comment>
<evidence type="ECO:0000256" key="7">
    <source>
        <dbReference type="ARBA" id="ARBA00023125"/>
    </source>
</evidence>
<evidence type="ECO:0000313" key="15">
    <source>
        <dbReference type="EMBL" id="KAF1382144.1"/>
    </source>
</evidence>
<evidence type="ECO:0000256" key="10">
    <source>
        <dbReference type="PROSITE-ProRule" id="PRU00042"/>
    </source>
</evidence>
<keyword evidence="8" id="KW-0804">Transcription</keyword>
<evidence type="ECO:0000259" key="14">
    <source>
        <dbReference type="PROSITE" id="PS50950"/>
    </source>
</evidence>
<proteinExistence type="predicted"/>
<dbReference type="PROSITE" id="PS00028">
    <property type="entry name" value="ZINC_FINGER_C2H2_1"/>
    <property type="match status" value="1"/>
</dbReference>
<evidence type="ECO:0000256" key="8">
    <source>
        <dbReference type="ARBA" id="ARBA00023163"/>
    </source>
</evidence>
<feature type="region of interest" description="Disordered" evidence="12">
    <location>
        <begin position="1"/>
        <end position="77"/>
    </location>
</feature>
<feature type="region of interest" description="Disordered" evidence="12">
    <location>
        <begin position="131"/>
        <end position="168"/>
    </location>
</feature>
<dbReference type="InterPro" id="IPR006612">
    <property type="entry name" value="THAP_Znf"/>
</dbReference>
<feature type="compositionally biased region" description="Basic and acidic residues" evidence="12">
    <location>
        <begin position="42"/>
        <end position="52"/>
    </location>
</feature>
<feature type="compositionally biased region" description="Polar residues" evidence="12">
    <location>
        <begin position="459"/>
        <end position="476"/>
    </location>
</feature>
<keyword evidence="7 11" id="KW-0238">DNA-binding</keyword>
<dbReference type="SUPFAM" id="SSF57667">
    <property type="entry name" value="beta-beta-alpha zinc fingers"/>
    <property type="match status" value="1"/>
</dbReference>
<sequence length="943" mass="105906">MERHREHTEETKPRGEALPPDVLKVIIGEEEQQECSSSVDQQKPEPPPHIKEEQEELWSSQEGEQLQGLEEADITKFPFTPVPVKIEYDEEEAQSSQFYQRHTQPIETEADGEDYGGPEAARNSYLHPLLQPETEDQTGDPSEPETDDSAEWKETREPQSALNSLKHDSRHKKTFSCSECGNRFGTKSHLKAHMMTHTGEQPFSCSVRKKSFTQSGDLQKQIFLDIQGREKQLRPCERVVAVSSRDITVRKRAKHNSCSVFGCTIEQKSLFLVPSREPLKNLWVNFILCGNSPTQLPKVLYVCAKHFTDDCFLNLGQYRAGLAERLKIKPGSVPTLVGSATNLGQASTSSAYIQLPLSRDVACQTDHLETPTVGTPLSSKTPPPQFRSEGVQATVSCKDFGVGPSNADPLCLSSAPVKRPPKRPRLDLDEELEDNPLEGSSLVEASKGQDSTYDPADSITASVDSTPTSEDSSAPTHNSKKYIVYENSIMELFNVCPVCTRACDVRTQRLGTFLSVKQRCPHCTFTRQWNSQPVLGSTPAGDLHLSAAMYLSGASFTQIEQVFKAMKLQLFGHETFRRHARAFVEPAVVHHWKVTQDVNVQRLSQEEKVILGGDMRADSPGHSAKYGSYTMMDLHANTVVDIQLVQSNEVGGSCHMEKEGLTRSLALLESRGVNLDCVVTDRHPRVQQFLRERNITHYYDVRHMAKGISKKLEAISKQKDCEELKKWMKSINDHIYWTAAGSTSGPERIAKWTAVLNHVRDVHTHEDPLYPECEHVIRKTTDKRKWLQAATPAFYKLEKLLTNKRTLKDVANLSPHHQTSWLEAFRAVVLRFAPKNVVFSFIGMLCRLYLAAMHYNENADRPQAETEEGVPLLEISFPKARKGECRANPQKTQPTFGYVADMMDLIFEKVFVNPTPYTAALLAIPVPEDLSGQYEKPDGLNPT</sequence>
<evidence type="ECO:0000259" key="13">
    <source>
        <dbReference type="PROSITE" id="PS50157"/>
    </source>
</evidence>
<dbReference type="AlphaFoldDB" id="A0A6A5F231"/>
<dbReference type="PROSITE" id="PS50157">
    <property type="entry name" value="ZINC_FINGER_C2H2_2"/>
    <property type="match status" value="1"/>
</dbReference>
<comment type="caution">
    <text evidence="15">The sequence shown here is derived from an EMBL/GenBank/DDBJ whole genome shotgun (WGS) entry which is preliminary data.</text>
</comment>
<feature type="compositionally biased region" description="Acidic residues" evidence="12">
    <location>
        <begin position="133"/>
        <end position="149"/>
    </location>
</feature>
<dbReference type="GO" id="GO:0003677">
    <property type="term" value="F:DNA binding"/>
    <property type="evidence" value="ECO:0007669"/>
    <property type="project" value="UniProtKB-UniRule"/>
</dbReference>
<evidence type="ECO:0000256" key="11">
    <source>
        <dbReference type="PROSITE-ProRule" id="PRU00309"/>
    </source>
</evidence>
<feature type="compositionally biased region" description="Basic and acidic residues" evidence="12">
    <location>
        <begin position="1"/>
        <end position="15"/>
    </location>
</feature>
<keyword evidence="9" id="KW-0539">Nucleus</keyword>
<evidence type="ECO:0000256" key="1">
    <source>
        <dbReference type="ARBA" id="ARBA00004123"/>
    </source>
</evidence>
<name>A0A6A5F231_PERFL</name>
<reference evidence="15 16" key="1">
    <citation type="submission" date="2019-06" db="EMBL/GenBank/DDBJ databases">
        <title>A chromosome-scale genome assembly of the European perch, Perca fluviatilis.</title>
        <authorList>
            <person name="Roques C."/>
            <person name="Zahm M."/>
            <person name="Cabau C."/>
            <person name="Klopp C."/>
            <person name="Bouchez O."/>
            <person name="Donnadieu C."/>
            <person name="Kuhl H."/>
            <person name="Gislard M."/>
            <person name="Guendouz S."/>
            <person name="Journot L."/>
            <person name="Haffray P."/>
            <person name="Bestin A."/>
            <person name="Morvezen R."/>
            <person name="Feron R."/>
            <person name="Wen M."/>
            <person name="Jouanno E."/>
            <person name="Herpin A."/>
            <person name="Schartl M."/>
            <person name="Postlethwait J."/>
            <person name="Schaerlinger B."/>
            <person name="Chardard D."/>
            <person name="Lecocq T."/>
            <person name="Poncet C."/>
            <person name="Jaffrelo L."/>
            <person name="Lampietro C."/>
            <person name="Guiguen Y."/>
        </authorList>
    </citation>
    <scope>NUCLEOTIDE SEQUENCE [LARGE SCALE GENOMIC DNA]</scope>
    <source>
        <tissue evidence="15">Blood</tissue>
    </source>
</reference>
<organism evidence="15 16">
    <name type="scientific">Perca fluviatilis</name>
    <name type="common">European perch</name>
    <dbReference type="NCBI Taxonomy" id="8168"/>
    <lineage>
        <taxon>Eukaryota</taxon>
        <taxon>Metazoa</taxon>
        <taxon>Chordata</taxon>
        <taxon>Craniata</taxon>
        <taxon>Vertebrata</taxon>
        <taxon>Euteleostomi</taxon>
        <taxon>Actinopterygii</taxon>
        <taxon>Neopterygii</taxon>
        <taxon>Teleostei</taxon>
        <taxon>Neoteleostei</taxon>
        <taxon>Acanthomorphata</taxon>
        <taxon>Eupercaria</taxon>
        <taxon>Perciformes</taxon>
        <taxon>Percoidei</taxon>
        <taxon>Percidae</taxon>
        <taxon>Percinae</taxon>
        <taxon>Perca</taxon>
    </lineage>
</organism>
<dbReference type="SUPFAM" id="SSF57716">
    <property type="entry name" value="Glucocorticoid receptor-like (DNA-binding domain)"/>
    <property type="match status" value="1"/>
</dbReference>
<accession>A0A6A5F231</accession>